<feature type="non-terminal residue" evidence="2">
    <location>
        <position position="1"/>
    </location>
</feature>
<dbReference type="RefSeq" id="WP_218064516.1">
    <property type="nucleotide sequence ID" value="NZ_JABXXP010001254.1"/>
</dbReference>
<evidence type="ECO:0000313" key="2">
    <source>
        <dbReference type="EMBL" id="NVN13867.1"/>
    </source>
</evidence>
<name>A0A7Y7M868_9PROT</name>
<dbReference type="AlphaFoldDB" id="A0A7Y7M868"/>
<evidence type="ECO:0000313" key="3">
    <source>
        <dbReference type="Proteomes" id="UP000534870"/>
    </source>
</evidence>
<keyword evidence="1" id="KW-0812">Transmembrane</keyword>
<dbReference type="EMBL" id="JABXXP010001254">
    <property type="protein sequence ID" value="NVN13867.1"/>
    <property type="molecule type" value="Genomic_DNA"/>
</dbReference>
<organism evidence="2 3">
    <name type="scientific">Nguyenibacter vanlangensis</name>
    <dbReference type="NCBI Taxonomy" id="1216886"/>
    <lineage>
        <taxon>Bacteria</taxon>
        <taxon>Pseudomonadati</taxon>
        <taxon>Pseudomonadota</taxon>
        <taxon>Alphaproteobacteria</taxon>
        <taxon>Acetobacterales</taxon>
        <taxon>Acetobacteraceae</taxon>
        <taxon>Nguyenibacter</taxon>
    </lineage>
</organism>
<feature type="non-terminal residue" evidence="2">
    <location>
        <position position="182"/>
    </location>
</feature>
<gene>
    <name evidence="2" type="ORF">HUK84_22450</name>
</gene>
<comment type="caution">
    <text evidence="2">The sequence shown here is derived from an EMBL/GenBank/DDBJ whole genome shotgun (WGS) entry which is preliminary data.</text>
</comment>
<keyword evidence="1" id="KW-0472">Membrane</keyword>
<reference evidence="2 3" key="1">
    <citation type="submission" date="2020-06" db="EMBL/GenBank/DDBJ databases">
        <title>Description of novel acetic acid bacteria.</title>
        <authorList>
            <person name="Sombolestani A."/>
        </authorList>
    </citation>
    <scope>NUCLEOTIDE SEQUENCE [LARGE SCALE GENOMIC DNA]</scope>
    <source>
        <strain evidence="2 3">LMG 31431</strain>
    </source>
</reference>
<protein>
    <submittedName>
        <fullName evidence="2">Uncharacterized protein</fullName>
    </submittedName>
</protein>
<sequence length="182" mass="20434">RVLELRRLLLAQRGLFADSAAAPALLDTIQTDYFGSGLALLDRVIAEGRQSGQYTIDARDLTRRYVATMNSIEHLSAVFIDQIARHFEIRRQQALTHLAWISIATCASLLVLGSLLRTIRVSVLRPLLVARAIIIDLAEHGSQAPLPPLGPSHEMHRLSEALSWLRDSLREREERTAILQRE</sequence>
<proteinExistence type="predicted"/>
<keyword evidence="1" id="KW-1133">Transmembrane helix</keyword>
<feature type="transmembrane region" description="Helical" evidence="1">
    <location>
        <begin position="95"/>
        <end position="116"/>
    </location>
</feature>
<accession>A0A7Y7M868</accession>
<evidence type="ECO:0000256" key="1">
    <source>
        <dbReference type="SAM" id="Phobius"/>
    </source>
</evidence>
<dbReference type="Proteomes" id="UP000534870">
    <property type="component" value="Unassembled WGS sequence"/>
</dbReference>